<reference evidence="2" key="1">
    <citation type="submission" date="2021-08" db="EMBL/GenBank/DDBJ databases">
        <title>Comparative analyses of Brucepasteria parasyntrophica and Teretinema zuelzerae.</title>
        <authorList>
            <person name="Song Y."/>
            <person name="Brune A."/>
        </authorList>
    </citation>
    <scope>NUCLEOTIDE SEQUENCE</scope>
    <source>
        <strain evidence="2">DSM 1903</strain>
    </source>
</reference>
<dbReference type="PROSITE" id="PS51257">
    <property type="entry name" value="PROKAR_LIPOPROTEIN"/>
    <property type="match status" value="1"/>
</dbReference>
<feature type="domain" description="BIG2" evidence="1">
    <location>
        <begin position="517"/>
        <end position="601"/>
    </location>
</feature>
<accession>A0AAE3EG33</accession>
<feature type="domain" description="BIG2" evidence="1">
    <location>
        <begin position="610"/>
        <end position="696"/>
    </location>
</feature>
<evidence type="ECO:0000313" key="2">
    <source>
        <dbReference type="EMBL" id="MCD1653520.1"/>
    </source>
</evidence>
<feature type="domain" description="BIG2" evidence="1">
    <location>
        <begin position="36"/>
        <end position="114"/>
    </location>
</feature>
<gene>
    <name evidence="2" type="ORF">K7J14_02255</name>
</gene>
<name>A0AAE3EG33_9SPIR</name>
<feature type="domain" description="BIG2" evidence="1">
    <location>
        <begin position="1437"/>
        <end position="1516"/>
    </location>
</feature>
<evidence type="ECO:0000259" key="1">
    <source>
        <dbReference type="SMART" id="SM00635"/>
    </source>
</evidence>
<evidence type="ECO:0000313" key="3">
    <source>
        <dbReference type="Proteomes" id="UP001198163"/>
    </source>
</evidence>
<comment type="caution">
    <text evidence="2">The sequence shown here is derived from an EMBL/GenBank/DDBJ whole genome shotgun (WGS) entry which is preliminary data.</text>
</comment>
<dbReference type="Gene3D" id="2.60.40.1080">
    <property type="match status" value="7"/>
</dbReference>
<feature type="domain" description="BIG2" evidence="1">
    <location>
        <begin position="1350"/>
        <end position="1434"/>
    </location>
</feature>
<dbReference type="SMART" id="SM00635">
    <property type="entry name" value="BID_2"/>
    <property type="match status" value="8"/>
</dbReference>
<keyword evidence="3" id="KW-1185">Reference proteome</keyword>
<dbReference type="SUPFAM" id="SSF49373">
    <property type="entry name" value="Invasin/intimin cell-adhesion fragments"/>
    <property type="match status" value="2"/>
</dbReference>
<dbReference type="RefSeq" id="WP_230752584.1">
    <property type="nucleotide sequence ID" value="NZ_JAINWA010000001.1"/>
</dbReference>
<protein>
    <submittedName>
        <fullName evidence="2">Ig-like domain-containing protein</fullName>
    </submittedName>
</protein>
<dbReference type="EMBL" id="JAINWA010000001">
    <property type="protein sequence ID" value="MCD1653520.1"/>
    <property type="molecule type" value="Genomic_DNA"/>
</dbReference>
<sequence>MRHSKPNAFLAFVVLISLLTASCSLFLSNDKDETVTVKSLAFSKTTLSLGIGGIEYLILSINPTEAKSNARIEYTYDESVIKVDGDSSGATVSGLRNGNTVLIAKANGQAAACVIGVSGIDPITENAPYISTTMPVVEMEAGTTKKILVSLSKGSSAEMSQFSWSIDKSSIATVEASGQNGIISAKANGVARITVSHPSSTYPLELLVFVKPENEKAIYLTTSQNIISLAHNGADRKVSVSLVNGDGADQNSFTWEVLDSEESATDTISLTANGANAEISPRVDGRATIRVSHPRALYPLDIKVRVVTIIENVYIDVIESKVTVNGSTPANLSVSLKGSTRVDELDPSQFQWTIDDSSICDFASYHNEVVLNGKKNGIAKLTVSHPAAKYPREIMVFVENQADGAVHSGAFITTSQNYIRTKLGLDESELLVSLVGGEAGDERNFVWSVDNPDIISLRTTNGTTGVWGRTASIITQRTNGTAFIEPKKEGSAVIYITHPKALTPTEVLVKVFPSYASFEEPLVIQGQSLLGIVRGTSQKIAVTLQGNVTANDEAALVWSSEDTGVVTVAGSGKEQLVTATGNGQTFINITHPKAENSKKILCYVAETVEELESMKILYSEKTYYSLIAGTNTELYLSYRNVTPQEAESITWQTNNPSVATIAVGANTSVSTVTGVSSGTAIISATLPGSNPVRFTITVYPQGTSLDVLPPAIYFSTGQNVIQFTDINADKTVSVTPVNLPLSEYSNISWVSSDSSIMDVIPNGKTATITSKSNGEAVITVSHPKSENTLKITVRIGDEYIIVNQKEPFISTSKDVVGLIAGAQGEQITAKLENGVESTLFTWDIDDPSIAAISPLGDKCYIVPKVPGQARLIVRHADSTYDKNVLVLVGNTQADIDGLSYLTTTQNVVRMVTGTQQTVSVRLSGTSETSAADYAWTSDNPSVLQIVDNGTTAVLSGITAGVARVTVKHASCVYSLDITVIISNTLQDASSNPYITSGQNILTVTKDGASKNLSVTLAGGQEVDNQHFVWTVDRGDLIQLTANGQNAVVKGISPGECRLTVTHPKASYPFPLVVIVDEPAPSSNLYINPSLPIVSMKPADSAQTVTATLVGGTAEDKYGFVWSADNYNVIDLTYSANTAVITPRQEGKAEITITHPKSPYDGKIIVRVTEYSQFAFSQSSMTIAEGTTQFVAMQVPAIEGEYSGRVTYATDNSKIVTITGTNKVAQVTALATGTAIVTATSPSGAKSDLMIYVKKATEMTAPYITSQTNVLAMKITDSQRSVSASIVGEGISTPDQYNLQWKITDPSIASLIGTSGSNIIVKPLKAGETSIRISHPKTSTIYTIHVQVEGSNAGISLNKNYISTETGKTVEISANIDLGTSEDYKAITWSADKVGGAEIVSILGSGKTVALYSLSTGKTTVTAEFKGKTAKCDVLIAASRQFSFDTQSMRLQPGQKKTFKYVLIPEDAAINWMTNSNEFVTYAVDTSSKTVTVTGLTEGVTKLSGTANSMSASINITCAWDYKLTLNKSLIKAEPRYDSTNPLLYTISYDVNPPNATIGLLIDNDIASYTIDKNKKEIYLKPLKEGSAVFTVSATNPYNNYRFGTQICSLNLGYSNLTVKPSVISKQGKFSRYDEPSGMLILGDGESVNFALGVTETNATYTISNLHFTSSNANIPVALTQSSSTSWNITHPMDYIVKEYLVTHDTYYTWNGSRVILDWQKYSDGGEYVHLAKLGLMAVPITVNNVTTSIDMDIYLSLFDTTFPFKAVYDPKSREDEFGFVIDASSRLKFNKVQRSTPIRMSQSSFKADTNNYIPSLSYKVVDRPGYQSGFEWKYTTYHEGNTTAYFLNDAQLVNSIDESVTSIITLGFINGTITRPNGTQSISIQVMSETRRCAAK</sequence>
<dbReference type="Proteomes" id="UP001198163">
    <property type="component" value="Unassembled WGS sequence"/>
</dbReference>
<dbReference type="InterPro" id="IPR008964">
    <property type="entry name" value="Invasin/intimin_cell_adhesion"/>
</dbReference>
<feature type="domain" description="BIG2" evidence="1">
    <location>
        <begin position="126"/>
        <end position="204"/>
    </location>
</feature>
<feature type="domain" description="BIG2" evidence="1">
    <location>
        <begin position="990"/>
        <end position="1069"/>
    </location>
</feature>
<proteinExistence type="predicted"/>
<feature type="domain" description="BIG2" evidence="1">
    <location>
        <begin position="1169"/>
        <end position="1250"/>
    </location>
</feature>
<dbReference type="InterPro" id="IPR003343">
    <property type="entry name" value="Big_2"/>
</dbReference>
<organism evidence="2 3">
    <name type="scientific">Teretinema zuelzerae</name>
    <dbReference type="NCBI Taxonomy" id="156"/>
    <lineage>
        <taxon>Bacteria</taxon>
        <taxon>Pseudomonadati</taxon>
        <taxon>Spirochaetota</taxon>
        <taxon>Spirochaetia</taxon>
        <taxon>Spirochaetales</taxon>
        <taxon>Treponemataceae</taxon>
        <taxon>Teretinema</taxon>
    </lineage>
</organism>
<dbReference type="Pfam" id="PF02368">
    <property type="entry name" value="Big_2"/>
    <property type="match status" value="1"/>
</dbReference>